<dbReference type="HOGENOM" id="CLU_2948773_0_0_1"/>
<dbReference type="Proteomes" id="UP000006038">
    <property type="component" value="Chromosome 3"/>
</dbReference>
<protein>
    <submittedName>
        <fullName evidence="1">Uncharacterized protein</fullName>
    </submittedName>
</protein>
<dbReference type="EnsemblPlants" id="OB03G25840.1">
    <property type="protein sequence ID" value="OB03G25840.1"/>
    <property type="gene ID" value="OB03G25840"/>
</dbReference>
<dbReference type="Gramene" id="OB03G25840.1">
    <property type="protein sequence ID" value="OB03G25840.1"/>
    <property type="gene ID" value="OB03G25840"/>
</dbReference>
<proteinExistence type="predicted"/>
<name>J3LNF8_ORYBR</name>
<sequence length="60" mass="6668">WISLWAVDFGFGFDSSELRIWGFGSGHVALVLNFRLVRNLAVLSQCGQCLGLIAELKDLK</sequence>
<keyword evidence="2" id="KW-1185">Reference proteome</keyword>
<accession>J3LNF8</accession>
<reference evidence="1" key="2">
    <citation type="submission" date="2013-04" db="UniProtKB">
        <authorList>
            <consortium name="EnsemblPlants"/>
        </authorList>
    </citation>
    <scope>IDENTIFICATION</scope>
</reference>
<evidence type="ECO:0000313" key="2">
    <source>
        <dbReference type="Proteomes" id="UP000006038"/>
    </source>
</evidence>
<reference evidence="1" key="1">
    <citation type="journal article" date="2013" name="Nat. Commun.">
        <title>Whole-genome sequencing of Oryza brachyantha reveals mechanisms underlying Oryza genome evolution.</title>
        <authorList>
            <person name="Chen J."/>
            <person name="Huang Q."/>
            <person name="Gao D."/>
            <person name="Wang J."/>
            <person name="Lang Y."/>
            <person name="Liu T."/>
            <person name="Li B."/>
            <person name="Bai Z."/>
            <person name="Luis Goicoechea J."/>
            <person name="Liang C."/>
            <person name="Chen C."/>
            <person name="Zhang W."/>
            <person name="Sun S."/>
            <person name="Liao Y."/>
            <person name="Zhang X."/>
            <person name="Yang L."/>
            <person name="Song C."/>
            <person name="Wang M."/>
            <person name="Shi J."/>
            <person name="Liu G."/>
            <person name="Liu J."/>
            <person name="Zhou H."/>
            <person name="Zhou W."/>
            <person name="Yu Q."/>
            <person name="An N."/>
            <person name="Chen Y."/>
            <person name="Cai Q."/>
            <person name="Wang B."/>
            <person name="Liu B."/>
            <person name="Min J."/>
            <person name="Huang Y."/>
            <person name="Wu H."/>
            <person name="Li Z."/>
            <person name="Zhang Y."/>
            <person name="Yin Y."/>
            <person name="Song W."/>
            <person name="Jiang J."/>
            <person name="Jackson S.A."/>
            <person name="Wing R.A."/>
            <person name="Wang J."/>
            <person name="Chen M."/>
        </authorList>
    </citation>
    <scope>NUCLEOTIDE SEQUENCE [LARGE SCALE GENOMIC DNA]</scope>
    <source>
        <strain evidence="1">cv. IRGC 101232</strain>
    </source>
</reference>
<organism evidence="1">
    <name type="scientific">Oryza brachyantha</name>
    <name type="common">malo sina</name>
    <dbReference type="NCBI Taxonomy" id="4533"/>
    <lineage>
        <taxon>Eukaryota</taxon>
        <taxon>Viridiplantae</taxon>
        <taxon>Streptophyta</taxon>
        <taxon>Embryophyta</taxon>
        <taxon>Tracheophyta</taxon>
        <taxon>Spermatophyta</taxon>
        <taxon>Magnoliopsida</taxon>
        <taxon>Liliopsida</taxon>
        <taxon>Poales</taxon>
        <taxon>Poaceae</taxon>
        <taxon>BOP clade</taxon>
        <taxon>Oryzoideae</taxon>
        <taxon>Oryzeae</taxon>
        <taxon>Oryzinae</taxon>
        <taxon>Oryza</taxon>
    </lineage>
</organism>
<dbReference type="AlphaFoldDB" id="J3LNF8"/>
<evidence type="ECO:0000313" key="1">
    <source>
        <dbReference type="EnsemblPlants" id="OB03G25840.1"/>
    </source>
</evidence>